<dbReference type="InterPro" id="IPR031167">
    <property type="entry name" value="G_OBG"/>
</dbReference>
<keyword evidence="8" id="KW-1185">Reference proteome</keyword>
<dbReference type="InterPro" id="IPR006073">
    <property type="entry name" value="GTP-bd"/>
</dbReference>
<evidence type="ECO:0000259" key="5">
    <source>
        <dbReference type="PROSITE" id="PS51710"/>
    </source>
</evidence>
<dbReference type="SUPFAM" id="SSF82051">
    <property type="entry name" value="Obg GTP-binding protein N-terminal domain"/>
    <property type="match status" value="1"/>
</dbReference>
<dbReference type="InParanoid" id="A0A7R8UG72"/>
<name>A0A7R8UG72_HERIL</name>
<keyword evidence="4" id="KW-0342">GTP-binding</keyword>
<feature type="domain" description="Obg" evidence="6">
    <location>
        <begin position="49"/>
        <end position="204"/>
    </location>
</feature>
<dbReference type="GO" id="GO:0003924">
    <property type="term" value="F:GTPase activity"/>
    <property type="evidence" value="ECO:0007669"/>
    <property type="project" value="InterPro"/>
</dbReference>
<dbReference type="Pfam" id="PF01926">
    <property type="entry name" value="MMR_HSR1"/>
    <property type="match status" value="1"/>
</dbReference>
<feature type="domain" description="OBG-type G" evidence="5">
    <location>
        <begin position="205"/>
        <end position="370"/>
    </location>
</feature>
<gene>
    <name evidence="7" type="ORF">HERILL_LOCUS3434</name>
</gene>
<dbReference type="Pfam" id="PF01018">
    <property type="entry name" value="GTP1_OBG"/>
    <property type="match status" value="1"/>
</dbReference>
<dbReference type="InterPro" id="IPR005225">
    <property type="entry name" value="Small_GTP-bd"/>
</dbReference>
<organism evidence="7 8">
    <name type="scientific">Hermetia illucens</name>
    <name type="common">Black soldier fly</name>
    <dbReference type="NCBI Taxonomy" id="343691"/>
    <lineage>
        <taxon>Eukaryota</taxon>
        <taxon>Metazoa</taxon>
        <taxon>Ecdysozoa</taxon>
        <taxon>Arthropoda</taxon>
        <taxon>Hexapoda</taxon>
        <taxon>Insecta</taxon>
        <taxon>Pterygota</taxon>
        <taxon>Neoptera</taxon>
        <taxon>Endopterygota</taxon>
        <taxon>Diptera</taxon>
        <taxon>Brachycera</taxon>
        <taxon>Stratiomyomorpha</taxon>
        <taxon>Stratiomyidae</taxon>
        <taxon>Hermetiinae</taxon>
        <taxon>Hermetia</taxon>
    </lineage>
</organism>
<evidence type="ECO:0000256" key="1">
    <source>
        <dbReference type="ARBA" id="ARBA00007699"/>
    </source>
</evidence>
<reference evidence="7 8" key="1">
    <citation type="submission" date="2020-11" db="EMBL/GenBank/DDBJ databases">
        <authorList>
            <person name="Wallbank WR R."/>
            <person name="Pardo Diaz C."/>
            <person name="Kozak K."/>
            <person name="Martin S."/>
            <person name="Jiggins C."/>
            <person name="Moest M."/>
            <person name="Warren A I."/>
            <person name="Generalovic N T."/>
            <person name="Byers J.R.P. K."/>
            <person name="Montejo-Kovacevich G."/>
            <person name="Yen C E."/>
        </authorList>
    </citation>
    <scope>NUCLEOTIDE SEQUENCE [LARGE SCALE GENOMIC DNA]</scope>
</reference>
<dbReference type="GO" id="GO:0000287">
    <property type="term" value="F:magnesium ion binding"/>
    <property type="evidence" value="ECO:0007669"/>
    <property type="project" value="InterPro"/>
</dbReference>
<dbReference type="FunFam" id="2.70.210.12:FF:000001">
    <property type="entry name" value="GTPase Obg"/>
    <property type="match status" value="1"/>
</dbReference>
<evidence type="ECO:0000259" key="6">
    <source>
        <dbReference type="PROSITE" id="PS51883"/>
    </source>
</evidence>
<dbReference type="PROSITE" id="PS51710">
    <property type="entry name" value="G_OBG"/>
    <property type="match status" value="1"/>
</dbReference>
<dbReference type="GO" id="GO:0042254">
    <property type="term" value="P:ribosome biogenesis"/>
    <property type="evidence" value="ECO:0007669"/>
    <property type="project" value="UniProtKB-UniRule"/>
</dbReference>
<dbReference type="OMA" id="VVFDWEP"/>
<dbReference type="PANTHER" id="PTHR11702:SF31">
    <property type="entry name" value="MITOCHONDRIAL RIBOSOME-ASSOCIATED GTPASE 2"/>
    <property type="match status" value="1"/>
</dbReference>
<dbReference type="PRINTS" id="PR00326">
    <property type="entry name" value="GTP1OBG"/>
</dbReference>
<comment type="similarity">
    <text evidence="1">Belongs to the TRAFAC class OBG-HflX-like GTPase superfamily. OBG GTPase family.</text>
</comment>
<evidence type="ECO:0008006" key="9">
    <source>
        <dbReference type="Google" id="ProtNLM"/>
    </source>
</evidence>
<dbReference type="AlphaFoldDB" id="A0A7R8UG72"/>
<protein>
    <recommendedName>
        <fullName evidence="9">Mitochondrial ribosome-associated GTPase 2</fullName>
    </recommendedName>
</protein>
<proteinExistence type="inferred from homology"/>
<dbReference type="OrthoDB" id="347018at2759"/>
<keyword evidence="3" id="KW-0547">Nucleotide-binding</keyword>
<dbReference type="NCBIfam" id="TIGR02729">
    <property type="entry name" value="Obg_CgtA"/>
    <property type="match status" value="1"/>
</dbReference>
<dbReference type="PIRSF" id="PIRSF002401">
    <property type="entry name" value="GTP_bd_Obg/CgtA"/>
    <property type="match status" value="1"/>
</dbReference>
<evidence type="ECO:0000256" key="4">
    <source>
        <dbReference type="ARBA" id="ARBA00023134"/>
    </source>
</evidence>
<dbReference type="GO" id="GO:0005739">
    <property type="term" value="C:mitochondrion"/>
    <property type="evidence" value="ECO:0007669"/>
    <property type="project" value="TreeGrafter"/>
</dbReference>
<dbReference type="InterPro" id="IPR006169">
    <property type="entry name" value="GTP1_OBG_dom"/>
</dbReference>
<dbReference type="Gene3D" id="3.40.50.300">
    <property type="entry name" value="P-loop containing nucleotide triphosphate hydrolases"/>
    <property type="match status" value="1"/>
</dbReference>
<dbReference type="InterPro" id="IPR036726">
    <property type="entry name" value="GTP1_OBG_dom_sf"/>
</dbReference>
<dbReference type="PANTHER" id="PTHR11702">
    <property type="entry name" value="DEVELOPMENTALLY REGULATED GTP-BINDING PROTEIN-RELATED"/>
    <property type="match status" value="1"/>
</dbReference>
<dbReference type="InterPro" id="IPR014100">
    <property type="entry name" value="GTP-bd_Obg/CgtA"/>
</dbReference>
<dbReference type="Proteomes" id="UP000594454">
    <property type="component" value="Chromosome 1"/>
</dbReference>
<dbReference type="InterPro" id="IPR045086">
    <property type="entry name" value="OBG_GTPase"/>
</dbReference>
<dbReference type="CDD" id="cd01898">
    <property type="entry name" value="Obg"/>
    <property type="match status" value="1"/>
</dbReference>
<dbReference type="SUPFAM" id="SSF52540">
    <property type="entry name" value="P-loop containing nucleoside triphosphate hydrolases"/>
    <property type="match status" value="1"/>
</dbReference>
<evidence type="ECO:0000256" key="3">
    <source>
        <dbReference type="ARBA" id="ARBA00022741"/>
    </source>
</evidence>
<evidence type="ECO:0000313" key="8">
    <source>
        <dbReference type="Proteomes" id="UP000594454"/>
    </source>
</evidence>
<dbReference type="FunCoup" id="A0A7R8UG72">
    <property type="interactions" value="578"/>
</dbReference>
<dbReference type="GO" id="GO:0005525">
    <property type="term" value="F:GTP binding"/>
    <property type="evidence" value="ECO:0007669"/>
    <property type="project" value="UniProtKB-KW"/>
</dbReference>
<dbReference type="Gene3D" id="2.70.210.12">
    <property type="entry name" value="GTP1/OBG domain"/>
    <property type="match status" value="1"/>
</dbReference>
<evidence type="ECO:0000256" key="2">
    <source>
        <dbReference type="ARBA" id="ARBA00022517"/>
    </source>
</evidence>
<dbReference type="EMBL" id="LR899009">
    <property type="protein sequence ID" value="CAD7080270.1"/>
    <property type="molecule type" value="Genomic_DNA"/>
</dbReference>
<dbReference type="PROSITE" id="PS51883">
    <property type="entry name" value="OBG"/>
    <property type="match status" value="1"/>
</dbReference>
<accession>A0A7R8UG72</accession>
<sequence length="378" mass="41525">MLPSLRGSLLTRAVKRTLFLLECPKTTLAQRIPVAVQPVKPKSKKVEGQYFSDSKYVRAIGGKGGDGCISFLQLWCNENAGPDGGDGGNGGHVLLEASREVNNFNHIPSLLRGDDGEKGRNQDCHGKNASHTIIKVPIGTIVKNQQGKVVADLDKESLKFVAARGGSGGKGNHFFASDTEQAPKVCEYGAQGEELAYNLELRSMAHVGFIGFPNAGKSTLLRAITRAHPKVAPYPFTTLRPNIGMVLYDDYEQVAIADLPGLIPDSHKNKGLGIQFLKHAERCSVLLFVIEVANDEPWKYYETLIFELGKFSQELVKRPKLIVANKMDLPEADRNLKLLKKKVDVPVIAISAQNETNLPNLLQEIRKLYDSSRQKAKT</sequence>
<evidence type="ECO:0000313" key="7">
    <source>
        <dbReference type="EMBL" id="CAD7080270.1"/>
    </source>
</evidence>
<keyword evidence="2" id="KW-0690">Ribosome biogenesis</keyword>
<dbReference type="NCBIfam" id="NF008956">
    <property type="entry name" value="PRK12299.1"/>
    <property type="match status" value="1"/>
</dbReference>
<dbReference type="InterPro" id="IPR027417">
    <property type="entry name" value="P-loop_NTPase"/>
</dbReference>
<dbReference type="NCBIfam" id="TIGR00231">
    <property type="entry name" value="small_GTP"/>
    <property type="match status" value="1"/>
</dbReference>